<dbReference type="PANTHER" id="PTHR43214">
    <property type="entry name" value="TWO-COMPONENT RESPONSE REGULATOR"/>
    <property type="match status" value="1"/>
</dbReference>
<dbReference type="RefSeq" id="WP_111373812.1">
    <property type="nucleotide sequence ID" value="NZ_CP029480.1"/>
</dbReference>
<sequence>MLRISLVDDHEIFLKGLEGLLSKQENFSISNSFSSGNALLEKLPLTDTDVLLLDLQLPDLKPEVLLAKIRQVQPDLKIIYLTLIRGNKYFNKLSKIGFQGYILKDSPVEILQEAIEKVANGGEYFGERYGKETNVNTATTPSAQILNLLSLREIEVLKLVSQELSSAEIAQQLFVSVSTIDSHRKNIMLKLGVDNIVGLIKIAVNNGLI</sequence>
<dbReference type="CDD" id="cd06170">
    <property type="entry name" value="LuxR_C_like"/>
    <property type="match status" value="1"/>
</dbReference>
<dbReference type="GO" id="GO:0006355">
    <property type="term" value="P:regulation of DNA-templated transcription"/>
    <property type="evidence" value="ECO:0007669"/>
    <property type="project" value="InterPro"/>
</dbReference>
<dbReference type="GO" id="GO:0000160">
    <property type="term" value="P:phosphorelay signal transduction system"/>
    <property type="evidence" value="ECO:0007669"/>
    <property type="project" value="InterPro"/>
</dbReference>
<evidence type="ECO:0008006" key="9">
    <source>
        <dbReference type="Google" id="ProtNLM"/>
    </source>
</evidence>
<dbReference type="PROSITE" id="PS50043">
    <property type="entry name" value="HTH_LUXR_2"/>
    <property type="match status" value="1"/>
</dbReference>
<proteinExistence type="predicted"/>
<gene>
    <name evidence="7" type="ORF">DJ013_20605</name>
</gene>
<evidence type="ECO:0000256" key="1">
    <source>
        <dbReference type="ARBA" id="ARBA00023015"/>
    </source>
</evidence>
<keyword evidence="2" id="KW-0238">DNA-binding</keyword>
<evidence type="ECO:0000313" key="8">
    <source>
        <dbReference type="Proteomes" id="UP000249873"/>
    </source>
</evidence>
<dbReference type="PRINTS" id="PR00038">
    <property type="entry name" value="HTHLUXR"/>
</dbReference>
<dbReference type="InterPro" id="IPR016032">
    <property type="entry name" value="Sig_transdc_resp-reg_C-effctor"/>
</dbReference>
<keyword evidence="1" id="KW-0805">Transcription regulation</keyword>
<dbReference type="KEGG" id="als:DJ013_20605"/>
<feature type="domain" description="Response regulatory" evidence="6">
    <location>
        <begin position="3"/>
        <end position="119"/>
    </location>
</feature>
<evidence type="ECO:0000256" key="4">
    <source>
        <dbReference type="PROSITE-ProRule" id="PRU00169"/>
    </source>
</evidence>
<dbReference type="AlphaFoldDB" id="A0A2Z4GHD2"/>
<keyword evidence="4" id="KW-0597">Phosphoprotein</keyword>
<keyword evidence="3" id="KW-0804">Transcription</keyword>
<keyword evidence="8" id="KW-1185">Reference proteome</keyword>
<dbReference type="Pfam" id="PF00196">
    <property type="entry name" value="GerE"/>
    <property type="match status" value="1"/>
</dbReference>
<evidence type="ECO:0000313" key="7">
    <source>
        <dbReference type="EMBL" id="AWW00446.1"/>
    </source>
</evidence>
<dbReference type="InterPro" id="IPR039420">
    <property type="entry name" value="WalR-like"/>
</dbReference>
<evidence type="ECO:0000259" key="6">
    <source>
        <dbReference type="PROSITE" id="PS50110"/>
    </source>
</evidence>
<dbReference type="EMBL" id="CP029480">
    <property type="protein sequence ID" value="AWW00446.1"/>
    <property type="molecule type" value="Genomic_DNA"/>
</dbReference>
<dbReference type="InterPro" id="IPR011006">
    <property type="entry name" value="CheY-like_superfamily"/>
</dbReference>
<dbReference type="SMART" id="SM00448">
    <property type="entry name" value="REC"/>
    <property type="match status" value="1"/>
</dbReference>
<evidence type="ECO:0000256" key="3">
    <source>
        <dbReference type="ARBA" id="ARBA00023163"/>
    </source>
</evidence>
<dbReference type="SUPFAM" id="SSF46894">
    <property type="entry name" value="C-terminal effector domain of the bipartite response regulators"/>
    <property type="match status" value="1"/>
</dbReference>
<feature type="domain" description="HTH luxR-type" evidence="5">
    <location>
        <begin position="142"/>
        <end position="207"/>
    </location>
</feature>
<organism evidence="7 8">
    <name type="scientific">Arcticibacterium luteifluviistationis</name>
    <dbReference type="NCBI Taxonomy" id="1784714"/>
    <lineage>
        <taxon>Bacteria</taxon>
        <taxon>Pseudomonadati</taxon>
        <taxon>Bacteroidota</taxon>
        <taxon>Cytophagia</taxon>
        <taxon>Cytophagales</taxon>
        <taxon>Leadbetterellaceae</taxon>
        <taxon>Arcticibacterium</taxon>
    </lineage>
</organism>
<feature type="modified residue" description="4-aspartylphosphate" evidence="4">
    <location>
        <position position="54"/>
    </location>
</feature>
<dbReference type="Gene3D" id="3.40.50.2300">
    <property type="match status" value="1"/>
</dbReference>
<evidence type="ECO:0000256" key="2">
    <source>
        <dbReference type="ARBA" id="ARBA00023125"/>
    </source>
</evidence>
<dbReference type="SUPFAM" id="SSF52172">
    <property type="entry name" value="CheY-like"/>
    <property type="match status" value="1"/>
</dbReference>
<evidence type="ECO:0000259" key="5">
    <source>
        <dbReference type="PROSITE" id="PS50043"/>
    </source>
</evidence>
<dbReference type="PANTHER" id="PTHR43214:SF41">
    <property type="entry name" value="NITRATE_NITRITE RESPONSE REGULATOR PROTEIN NARP"/>
    <property type="match status" value="1"/>
</dbReference>
<dbReference type="Pfam" id="PF00072">
    <property type="entry name" value="Response_reg"/>
    <property type="match status" value="1"/>
</dbReference>
<protein>
    <recommendedName>
        <fullName evidence="9">DNA-binding response regulator</fullName>
    </recommendedName>
</protein>
<name>A0A2Z4GHD2_9BACT</name>
<dbReference type="OrthoDB" id="9797341at2"/>
<dbReference type="PROSITE" id="PS50110">
    <property type="entry name" value="RESPONSE_REGULATORY"/>
    <property type="match status" value="1"/>
</dbReference>
<dbReference type="InterPro" id="IPR001789">
    <property type="entry name" value="Sig_transdc_resp-reg_receiver"/>
</dbReference>
<dbReference type="InterPro" id="IPR000792">
    <property type="entry name" value="Tscrpt_reg_LuxR_C"/>
</dbReference>
<reference evidence="7 8" key="1">
    <citation type="submission" date="2018-05" db="EMBL/GenBank/DDBJ databases">
        <title>Complete genome sequence of Arcticibacterium luteifluviistationis SM1504T, a cytophagaceae bacterium isolated from Arctic surface seawater.</title>
        <authorList>
            <person name="Li Y."/>
            <person name="Qin Q.-L."/>
        </authorList>
    </citation>
    <scope>NUCLEOTIDE SEQUENCE [LARGE SCALE GENOMIC DNA]</scope>
    <source>
        <strain evidence="7 8">SM1504</strain>
    </source>
</reference>
<dbReference type="Proteomes" id="UP000249873">
    <property type="component" value="Chromosome"/>
</dbReference>
<dbReference type="SMART" id="SM00421">
    <property type="entry name" value="HTH_LUXR"/>
    <property type="match status" value="1"/>
</dbReference>
<accession>A0A2Z4GHD2</accession>
<dbReference type="GO" id="GO:0003677">
    <property type="term" value="F:DNA binding"/>
    <property type="evidence" value="ECO:0007669"/>
    <property type="project" value="UniProtKB-KW"/>
</dbReference>